<evidence type="ECO:0000313" key="8">
    <source>
        <dbReference type="EMBL" id="GAO41429.1"/>
    </source>
</evidence>
<accession>A0A0E9MV38</accession>
<sequence length="608" mass="68525">MVMVAAGLFTGCTKDPDSVTDLGRYSSGSYPTSLDDLTSVLGTAYANYRHEYLSGFQLLCKTFAATEHTSNLVYGGQAYWNDIQYNNMNSSNLLAKQTWQGLFTGVKDANAALDRADFYEANYMTSSELQMVNYIRGEAHFLRAYYYFMLECLYGESYISASGGDDKMGVPIFTKVPTTLAETQQPRSSAKQVWDLVKQDLQTAAQLLQGVHWEDRYRGRVTDWAAKALLGKAYVFTQDWGNAKTILKEVIDNSGKTLMPYDKYRMAFNSNVGSNLNNNPNCEFNEESLFEINVDRVAADYGIFGGMPNKNLTTSMGLIWSPSGFNDAGTGSIGMGYANECVHDRNLVRFGYDLPLYALVDNPDFDITKPEDVATGNIKRIPDPEYTVKTKQYRAEKITDPRLYVCALEPYQDTVYFGLPGGAGKRRPVAKCANLPTQEYHGWSYKKYQTLDSRLDDVKQADGANYYLLRMADVYLLYAEACMNSGDDITALEYINKVHRRAYGLPVNSASDVDYKTLSDRTKADASDVNLANQPLRYERWAELFAEGHWWFDVCRWRIGANEAAYYGNLLPDNHPSNWSDERSYSFPIPLEELNANIKMAGQQNPGY</sequence>
<keyword evidence="5" id="KW-0998">Cell outer membrane</keyword>
<dbReference type="InterPro" id="IPR033985">
    <property type="entry name" value="SusD-like_N"/>
</dbReference>
<comment type="caution">
    <text evidence="8">The sequence shown here is derived from an EMBL/GenBank/DDBJ whole genome shotgun (WGS) entry which is preliminary data.</text>
</comment>
<feature type="domain" description="SusD-like N-terminal" evidence="7">
    <location>
        <begin position="64"/>
        <end position="234"/>
    </location>
</feature>
<evidence type="ECO:0000256" key="1">
    <source>
        <dbReference type="ARBA" id="ARBA00004442"/>
    </source>
</evidence>
<dbReference type="Pfam" id="PF14322">
    <property type="entry name" value="SusD-like_3"/>
    <property type="match status" value="1"/>
</dbReference>
<keyword evidence="9" id="KW-1185">Reference proteome</keyword>
<keyword evidence="3" id="KW-0732">Signal</keyword>
<organism evidence="8 9">
    <name type="scientific">Flavihumibacter petaseus NBRC 106054</name>
    <dbReference type="NCBI Taxonomy" id="1220578"/>
    <lineage>
        <taxon>Bacteria</taxon>
        <taxon>Pseudomonadati</taxon>
        <taxon>Bacteroidota</taxon>
        <taxon>Chitinophagia</taxon>
        <taxon>Chitinophagales</taxon>
        <taxon>Chitinophagaceae</taxon>
        <taxon>Flavihumibacter</taxon>
    </lineage>
</organism>
<proteinExistence type="inferred from homology"/>
<dbReference type="AlphaFoldDB" id="A0A0E9MV38"/>
<comment type="subcellular location">
    <subcellularLocation>
        <location evidence="1">Cell outer membrane</location>
    </subcellularLocation>
</comment>
<evidence type="ECO:0000256" key="3">
    <source>
        <dbReference type="ARBA" id="ARBA00022729"/>
    </source>
</evidence>
<evidence type="ECO:0000256" key="5">
    <source>
        <dbReference type="ARBA" id="ARBA00023237"/>
    </source>
</evidence>
<reference evidence="8 9" key="1">
    <citation type="submission" date="2015-04" db="EMBL/GenBank/DDBJ databases">
        <title>Whole genome shotgun sequence of Flavihumibacter petaseus NBRC 106054.</title>
        <authorList>
            <person name="Miyazawa S."/>
            <person name="Hosoyama A."/>
            <person name="Hashimoto M."/>
            <person name="Noguchi M."/>
            <person name="Tsuchikane K."/>
            <person name="Ohji S."/>
            <person name="Yamazoe A."/>
            <person name="Ichikawa N."/>
            <person name="Kimura A."/>
            <person name="Fujita N."/>
        </authorList>
    </citation>
    <scope>NUCLEOTIDE SEQUENCE [LARGE SCALE GENOMIC DNA]</scope>
    <source>
        <strain evidence="8 9">NBRC 106054</strain>
    </source>
</reference>
<evidence type="ECO:0000256" key="4">
    <source>
        <dbReference type="ARBA" id="ARBA00023136"/>
    </source>
</evidence>
<dbReference type="InterPro" id="IPR012944">
    <property type="entry name" value="SusD_RagB_dom"/>
</dbReference>
<evidence type="ECO:0000313" key="9">
    <source>
        <dbReference type="Proteomes" id="UP000033121"/>
    </source>
</evidence>
<evidence type="ECO:0000259" key="7">
    <source>
        <dbReference type="Pfam" id="PF14322"/>
    </source>
</evidence>
<evidence type="ECO:0000256" key="2">
    <source>
        <dbReference type="ARBA" id="ARBA00006275"/>
    </source>
</evidence>
<comment type="similarity">
    <text evidence="2">Belongs to the SusD family.</text>
</comment>
<dbReference type="Gene3D" id="1.25.40.390">
    <property type="match status" value="1"/>
</dbReference>
<dbReference type="EMBL" id="BBWV01000001">
    <property type="protein sequence ID" value="GAO41429.1"/>
    <property type="molecule type" value="Genomic_DNA"/>
</dbReference>
<dbReference type="Proteomes" id="UP000033121">
    <property type="component" value="Unassembled WGS sequence"/>
</dbReference>
<protein>
    <submittedName>
        <fullName evidence="8">Uncharacterized protein</fullName>
    </submittedName>
</protein>
<keyword evidence="4" id="KW-0472">Membrane</keyword>
<dbReference type="SUPFAM" id="SSF48452">
    <property type="entry name" value="TPR-like"/>
    <property type="match status" value="1"/>
</dbReference>
<dbReference type="GO" id="GO:0009279">
    <property type="term" value="C:cell outer membrane"/>
    <property type="evidence" value="ECO:0007669"/>
    <property type="project" value="UniProtKB-SubCell"/>
</dbReference>
<gene>
    <name evidence="8" type="ORF">FPE01S_01_04410</name>
</gene>
<dbReference type="InterPro" id="IPR011990">
    <property type="entry name" value="TPR-like_helical_dom_sf"/>
</dbReference>
<feature type="domain" description="RagB/SusD" evidence="6">
    <location>
        <begin position="396"/>
        <end position="608"/>
    </location>
</feature>
<evidence type="ECO:0000259" key="6">
    <source>
        <dbReference type="Pfam" id="PF07980"/>
    </source>
</evidence>
<dbReference type="Pfam" id="PF07980">
    <property type="entry name" value="SusD_RagB"/>
    <property type="match status" value="1"/>
</dbReference>
<name>A0A0E9MV38_9BACT</name>
<dbReference type="STRING" id="1220578.FPE01S_01_04410"/>